<evidence type="ECO:0000313" key="3">
    <source>
        <dbReference type="Proteomes" id="UP001589896"/>
    </source>
</evidence>
<dbReference type="Pfam" id="PF04020">
    <property type="entry name" value="Phage_holin_4_2"/>
    <property type="match status" value="1"/>
</dbReference>
<keyword evidence="1" id="KW-0472">Membrane</keyword>
<organism evidence="2 3">
    <name type="scientific">Lysobacter korlensis</name>
    <dbReference type="NCBI Taxonomy" id="553636"/>
    <lineage>
        <taxon>Bacteria</taxon>
        <taxon>Pseudomonadati</taxon>
        <taxon>Pseudomonadota</taxon>
        <taxon>Gammaproteobacteria</taxon>
        <taxon>Lysobacterales</taxon>
        <taxon>Lysobacteraceae</taxon>
        <taxon>Lysobacter</taxon>
    </lineage>
</organism>
<name>A0ABV6RWV1_9GAMM</name>
<evidence type="ECO:0000313" key="2">
    <source>
        <dbReference type="EMBL" id="MFC0680378.1"/>
    </source>
</evidence>
<gene>
    <name evidence="2" type="ORF">ACFFGH_21305</name>
</gene>
<protein>
    <submittedName>
        <fullName evidence="2">Phage holin family protein</fullName>
    </submittedName>
</protein>
<keyword evidence="3" id="KW-1185">Reference proteome</keyword>
<feature type="transmembrane region" description="Helical" evidence="1">
    <location>
        <begin position="47"/>
        <end position="68"/>
    </location>
</feature>
<dbReference type="PANTHER" id="PTHR37309:SF1">
    <property type="entry name" value="SLR0284 PROTEIN"/>
    <property type="match status" value="1"/>
</dbReference>
<dbReference type="PANTHER" id="PTHR37309">
    <property type="entry name" value="SLR0284 PROTEIN"/>
    <property type="match status" value="1"/>
</dbReference>
<dbReference type="InterPro" id="IPR007165">
    <property type="entry name" value="Phage_holin_4_2"/>
</dbReference>
<comment type="caution">
    <text evidence="2">The sequence shown here is derived from an EMBL/GenBank/DDBJ whole genome shotgun (WGS) entry which is preliminary data.</text>
</comment>
<dbReference type="Proteomes" id="UP001589896">
    <property type="component" value="Unassembled WGS sequence"/>
</dbReference>
<sequence>MKRFVVRLLINALALWLTTLLVAGVKVVPFTPMGADPGTEGGTLEAVLTYLLVALIFGIVNGVIGNFIRVVAFPIYVLTLGLIALVVNGLLLLLVAWISDLIGFGLEVEGFWWGVLGALVLALFSWIIGIVLRPFVGRD</sequence>
<feature type="transmembrane region" description="Helical" evidence="1">
    <location>
        <begin position="110"/>
        <end position="132"/>
    </location>
</feature>
<reference evidence="2 3" key="1">
    <citation type="submission" date="2024-09" db="EMBL/GenBank/DDBJ databases">
        <authorList>
            <person name="Sun Q."/>
            <person name="Mori K."/>
        </authorList>
    </citation>
    <scope>NUCLEOTIDE SEQUENCE [LARGE SCALE GENOMIC DNA]</scope>
    <source>
        <strain evidence="2 3">KCTC 23076</strain>
    </source>
</reference>
<dbReference type="EMBL" id="JBHLTG010000005">
    <property type="protein sequence ID" value="MFC0680378.1"/>
    <property type="molecule type" value="Genomic_DNA"/>
</dbReference>
<keyword evidence="1" id="KW-1133">Transmembrane helix</keyword>
<proteinExistence type="predicted"/>
<evidence type="ECO:0000256" key="1">
    <source>
        <dbReference type="SAM" id="Phobius"/>
    </source>
</evidence>
<dbReference type="RefSeq" id="WP_386672058.1">
    <property type="nucleotide sequence ID" value="NZ_JBHLTG010000005.1"/>
</dbReference>
<keyword evidence="1" id="KW-0812">Transmembrane</keyword>
<feature type="transmembrane region" description="Helical" evidence="1">
    <location>
        <begin position="75"/>
        <end position="98"/>
    </location>
</feature>
<accession>A0ABV6RWV1</accession>